<proteinExistence type="predicted"/>
<protein>
    <submittedName>
        <fullName evidence="1">Uncharacterized protein</fullName>
    </submittedName>
</protein>
<sequence length="211" mass="22328">MAAAALEHLEPIPACKTGYVARQKPRLTLRKPRAQAKRRPSQQARLSSMLLKHTPSSPDSDGAQSSQQNSWRHCTLGKGRGAFSGQARAFLRSVYQAHTGAQWKKQTQARGQACDSSLPSDCRGLNSKAFLQLTSARRSPSQLPALQLAAPMRKGRGGSSSTPAFPCLALLRPSQSCGAKQSRRLTGKNGSRGGEPGGSSSPGDLALAGIV</sequence>
<reference evidence="1" key="1">
    <citation type="submission" date="2021-08" db="EMBL/GenBank/DDBJ databases">
        <title>The first chromosome-level gecko genome reveals the dynamic sex chromosomes of Neotropical dwarf geckos (Sphaerodactylidae: Sphaerodactylus).</title>
        <authorList>
            <person name="Pinto B.J."/>
            <person name="Keating S.E."/>
            <person name="Gamble T."/>
        </authorList>
    </citation>
    <scope>NUCLEOTIDE SEQUENCE</scope>
    <source>
        <strain evidence="1">TG3544</strain>
    </source>
</reference>
<evidence type="ECO:0000313" key="1">
    <source>
        <dbReference type="EMBL" id="KAH8010387.1"/>
    </source>
</evidence>
<name>A0ACB8FT22_9SAUR</name>
<organism evidence="1 2">
    <name type="scientific">Sphaerodactylus townsendi</name>
    <dbReference type="NCBI Taxonomy" id="933632"/>
    <lineage>
        <taxon>Eukaryota</taxon>
        <taxon>Metazoa</taxon>
        <taxon>Chordata</taxon>
        <taxon>Craniata</taxon>
        <taxon>Vertebrata</taxon>
        <taxon>Euteleostomi</taxon>
        <taxon>Lepidosauria</taxon>
        <taxon>Squamata</taxon>
        <taxon>Bifurcata</taxon>
        <taxon>Gekkota</taxon>
        <taxon>Sphaerodactylidae</taxon>
        <taxon>Sphaerodactylus</taxon>
    </lineage>
</organism>
<comment type="caution">
    <text evidence="1">The sequence shown here is derived from an EMBL/GenBank/DDBJ whole genome shotgun (WGS) entry which is preliminary data.</text>
</comment>
<dbReference type="Proteomes" id="UP000827872">
    <property type="component" value="Linkage Group LG11"/>
</dbReference>
<accession>A0ACB8FT22</accession>
<keyword evidence="2" id="KW-1185">Reference proteome</keyword>
<gene>
    <name evidence="1" type="ORF">K3G42_003274</name>
</gene>
<evidence type="ECO:0000313" key="2">
    <source>
        <dbReference type="Proteomes" id="UP000827872"/>
    </source>
</evidence>
<dbReference type="EMBL" id="CM037624">
    <property type="protein sequence ID" value="KAH8010387.1"/>
    <property type="molecule type" value="Genomic_DNA"/>
</dbReference>